<proteinExistence type="inferred from homology"/>
<keyword evidence="5 9" id="KW-0812">Transmembrane</keyword>
<keyword evidence="4" id="KW-0997">Cell inner membrane</keyword>
<keyword evidence="11" id="KW-1185">Reference proteome</keyword>
<protein>
    <submittedName>
        <fullName evidence="10">YeeE/YedE thiosulfate transporter family protein</fullName>
    </submittedName>
</protein>
<evidence type="ECO:0000256" key="4">
    <source>
        <dbReference type="ARBA" id="ARBA00022519"/>
    </source>
</evidence>
<evidence type="ECO:0000313" key="10">
    <source>
        <dbReference type="EMBL" id="MDM9631181.1"/>
    </source>
</evidence>
<evidence type="ECO:0000256" key="2">
    <source>
        <dbReference type="ARBA" id="ARBA00022448"/>
    </source>
</evidence>
<evidence type="ECO:0000256" key="8">
    <source>
        <dbReference type="ARBA" id="ARBA00035655"/>
    </source>
</evidence>
<evidence type="ECO:0000256" key="5">
    <source>
        <dbReference type="ARBA" id="ARBA00022692"/>
    </source>
</evidence>
<name>A0ABT7WE41_9FLAO</name>
<dbReference type="InterPro" id="IPR007272">
    <property type="entry name" value="Sulf_transp_TsuA/YedE"/>
</dbReference>
<dbReference type="PANTHER" id="PTHR30574:SF1">
    <property type="entry name" value="SULPHUR TRANSPORT DOMAIN-CONTAINING PROTEIN"/>
    <property type="match status" value="1"/>
</dbReference>
<evidence type="ECO:0000256" key="1">
    <source>
        <dbReference type="ARBA" id="ARBA00004429"/>
    </source>
</evidence>
<gene>
    <name evidence="10" type="ORF">QU605_06855</name>
</gene>
<evidence type="ECO:0000256" key="7">
    <source>
        <dbReference type="ARBA" id="ARBA00023136"/>
    </source>
</evidence>
<evidence type="ECO:0000313" key="11">
    <source>
        <dbReference type="Proteomes" id="UP001174839"/>
    </source>
</evidence>
<dbReference type="PANTHER" id="PTHR30574">
    <property type="entry name" value="INNER MEMBRANE PROTEIN YEDE"/>
    <property type="match status" value="1"/>
</dbReference>
<feature type="transmembrane region" description="Helical" evidence="9">
    <location>
        <begin position="62"/>
        <end position="78"/>
    </location>
</feature>
<keyword evidence="6 9" id="KW-1133">Transmembrane helix</keyword>
<dbReference type="Proteomes" id="UP001174839">
    <property type="component" value="Unassembled WGS sequence"/>
</dbReference>
<dbReference type="Pfam" id="PF04143">
    <property type="entry name" value="Sulf_transp"/>
    <property type="match status" value="1"/>
</dbReference>
<comment type="similarity">
    <text evidence="8">Belongs to the TsuA/YedE (TC 9.B.102) family.</text>
</comment>
<organism evidence="10 11">
    <name type="scientific">Robiginitalea aurantiaca</name>
    <dbReference type="NCBI Taxonomy" id="3056915"/>
    <lineage>
        <taxon>Bacteria</taxon>
        <taxon>Pseudomonadati</taxon>
        <taxon>Bacteroidota</taxon>
        <taxon>Flavobacteriia</taxon>
        <taxon>Flavobacteriales</taxon>
        <taxon>Flavobacteriaceae</taxon>
        <taxon>Robiginitalea</taxon>
    </lineage>
</organism>
<reference evidence="10" key="1">
    <citation type="submission" date="2023-06" db="EMBL/GenBank/DDBJ databases">
        <title>Robiginitalea aurantiacus sp. nov. and Algoriphagus sediminis sp. nov., isolated from coastal sediment.</title>
        <authorList>
            <person name="Zhou Z.Y."/>
            <person name="An J."/>
            <person name="Jia Y.W."/>
            <person name="Du Z.J."/>
        </authorList>
    </citation>
    <scope>NUCLEOTIDE SEQUENCE</scope>
    <source>
        <strain evidence="10">M39</strain>
    </source>
</reference>
<evidence type="ECO:0000256" key="6">
    <source>
        <dbReference type="ARBA" id="ARBA00022989"/>
    </source>
</evidence>
<feature type="transmembrane region" description="Helical" evidence="9">
    <location>
        <begin position="12"/>
        <end position="28"/>
    </location>
</feature>
<dbReference type="EMBL" id="JAUDUY010000003">
    <property type="protein sequence ID" value="MDM9631181.1"/>
    <property type="molecule type" value="Genomic_DNA"/>
</dbReference>
<keyword evidence="7 9" id="KW-0472">Membrane</keyword>
<comment type="subcellular location">
    <subcellularLocation>
        <location evidence="1">Cell inner membrane</location>
        <topology evidence="1">Multi-pass membrane protein</topology>
    </subcellularLocation>
</comment>
<accession>A0ABT7WE41</accession>
<sequence>MNLIMEPWPWYVSGAAIALVMLLLLLVGKNFGMSSNLRTFCTLCGAGKSSEFFQFDWKSQKWNLIVVLGAIIGGYIGANHLSTDVAVDINPKTVAELQTLGFNSAGKEYLPDELFDSGIWTNPKTILLLALGGFMVGFGARYAGGCTSGHAISGLSNLQWPSLLAVIGFFAGGMVMIYFLYPLIFG</sequence>
<keyword evidence="3" id="KW-1003">Cell membrane</keyword>
<feature type="transmembrane region" description="Helical" evidence="9">
    <location>
        <begin position="125"/>
        <end position="143"/>
    </location>
</feature>
<dbReference type="RefSeq" id="WP_289724546.1">
    <property type="nucleotide sequence ID" value="NZ_JAUDUY010000003.1"/>
</dbReference>
<comment type="caution">
    <text evidence="10">The sequence shown here is derived from an EMBL/GenBank/DDBJ whole genome shotgun (WGS) entry which is preliminary data.</text>
</comment>
<keyword evidence="2" id="KW-0813">Transport</keyword>
<evidence type="ECO:0000256" key="9">
    <source>
        <dbReference type="SAM" id="Phobius"/>
    </source>
</evidence>
<feature type="transmembrane region" description="Helical" evidence="9">
    <location>
        <begin position="163"/>
        <end position="184"/>
    </location>
</feature>
<evidence type="ECO:0000256" key="3">
    <source>
        <dbReference type="ARBA" id="ARBA00022475"/>
    </source>
</evidence>